<sequence>MTTPLPHLIWIDCEMTGLDLASDALVEIAVLVTDSDLNVIGDGVDLVIATTPEKLAGMNEYVTQMHTTSGLITEIPNGVTASQAEDAIIKYLESTETVAGKSPLAGNSVSVDRNFIARDMPRLNEYLHYRTVDVSSIKELARRWYPKTYFAAPAKTGNHRALGDIQDSIAELAYYRSTLFIPTTPENG</sequence>
<dbReference type="SMART" id="SM00479">
    <property type="entry name" value="EXOIII"/>
    <property type="match status" value="1"/>
</dbReference>
<keyword evidence="2" id="KW-0540">Nuclease</keyword>
<dbReference type="AlphaFoldDB" id="A0AAC9YR23"/>
<dbReference type="NCBIfam" id="NF003765">
    <property type="entry name" value="PRK05359.1"/>
    <property type="match status" value="1"/>
</dbReference>
<dbReference type="GO" id="GO:0003676">
    <property type="term" value="F:nucleic acid binding"/>
    <property type="evidence" value="ECO:0007669"/>
    <property type="project" value="InterPro"/>
</dbReference>
<comment type="function">
    <text evidence="5">3'-to-5' exoribonuclease specific for small oligoribonucleotides.</text>
</comment>
<dbReference type="SUPFAM" id="SSF53098">
    <property type="entry name" value="Ribonuclease H-like"/>
    <property type="match status" value="1"/>
</dbReference>
<evidence type="ECO:0000256" key="4">
    <source>
        <dbReference type="ARBA" id="ARBA00022839"/>
    </source>
</evidence>
<dbReference type="PANTHER" id="PTHR11046:SF0">
    <property type="entry name" value="OLIGORIBONUCLEASE, MITOCHONDRIAL"/>
    <property type="match status" value="1"/>
</dbReference>
<dbReference type="Gene3D" id="3.30.420.10">
    <property type="entry name" value="Ribonuclease H-like superfamily/Ribonuclease H"/>
    <property type="match status" value="1"/>
</dbReference>
<proteinExistence type="inferred from homology"/>
<comment type="similarity">
    <text evidence="1">Belongs to the oligoribonuclease family.</text>
</comment>
<gene>
    <name evidence="8" type="ORF">A1s21148_05015</name>
</gene>
<name>A0AAC9YR23_9ACTN</name>
<evidence type="ECO:0000256" key="2">
    <source>
        <dbReference type="ARBA" id="ARBA00022722"/>
    </source>
</evidence>
<dbReference type="EMBL" id="CP016769">
    <property type="protein sequence ID" value="ASY10861.1"/>
    <property type="molecule type" value="Genomic_DNA"/>
</dbReference>
<evidence type="ECO:0000256" key="1">
    <source>
        <dbReference type="ARBA" id="ARBA00009921"/>
    </source>
</evidence>
<feature type="domain" description="Exonuclease" evidence="7">
    <location>
        <begin position="7"/>
        <end position="181"/>
    </location>
</feature>
<dbReference type="Proteomes" id="UP000217144">
    <property type="component" value="Chromosome"/>
</dbReference>
<organism evidence="8 9">
    <name type="scientific">Candidatus Planktophila lacus</name>
    <dbReference type="NCBI Taxonomy" id="1884913"/>
    <lineage>
        <taxon>Bacteria</taxon>
        <taxon>Bacillati</taxon>
        <taxon>Actinomycetota</taxon>
        <taxon>Actinomycetes</taxon>
        <taxon>Candidatus Nanopelagicales</taxon>
        <taxon>Candidatus Nanopelagicaceae</taxon>
        <taxon>Candidatus Planktophila</taxon>
    </lineage>
</organism>
<keyword evidence="9" id="KW-1185">Reference proteome</keyword>
<protein>
    <recommendedName>
        <fullName evidence="6">Oligoribonuclease</fullName>
    </recommendedName>
</protein>
<evidence type="ECO:0000256" key="5">
    <source>
        <dbReference type="ARBA" id="ARBA00057155"/>
    </source>
</evidence>
<dbReference type="InterPro" id="IPR012337">
    <property type="entry name" value="RNaseH-like_sf"/>
</dbReference>
<dbReference type="GO" id="GO:0000175">
    <property type="term" value="F:3'-5'-RNA exonuclease activity"/>
    <property type="evidence" value="ECO:0007669"/>
    <property type="project" value="InterPro"/>
</dbReference>
<reference evidence="8 9" key="1">
    <citation type="submission" date="2016-07" db="EMBL/GenBank/DDBJ databases">
        <title>High microdiversification within the ubiquitous acI lineage of Actinobacteria.</title>
        <authorList>
            <person name="Neuenschwander S.M."/>
            <person name="Salcher M."/>
            <person name="Ghai R."/>
            <person name="Pernthaler J."/>
        </authorList>
    </citation>
    <scope>NUCLEOTIDE SEQUENCE [LARGE SCALE GENOMIC DNA]</scope>
    <source>
        <strain evidence="8">MMS-21-148</strain>
    </source>
</reference>
<dbReference type="FunFam" id="3.30.420.10:FF:000003">
    <property type="entry name" value="Oligoribonuclease"/>
    <property type="match status" value="1"/>
</dbReference>
<evidence type="ECO:0000313" key="9">
    <source>
        <dbReference type="Proteomes" id="UP000217144"/>
    </source>
</evidence>
<dbReference type="InterPro" id="IPR013520">
    <property type="entry name" value="Ribonucl_H"/>
</dbReference>
<dbReference type="PANTHER" id="PTHR11046">
    <property type="entry name" value="OLIGORIBONUCLEASE, MITOCHONDRIAL"/>
    <property type="match status" value="1"/>
</dbReference>
<evidence type="ECO:0000256" key="6">
    <source>
        <dbReference type="ARBA" id="ARBA00070964"/>
    </source>
</evidence>
<evidence type="ECO:0000259" key="7">
    <source>
        <dbReference type="SMART" id="SM00479"/>
    </source>
</evidence>
<dbReference type="RefSeq" id="WP_095671347.1">
    <property type="nucleotide sequence ID" value="NZ_CP016769.1"/>
</dbReference>
<dbReference type="Pfam" id="PF00929">
    <property type="entry name" value="RNase_T"/>
    <property type="match status" value="1"/>
</dbReference>
<accession>A0AAC9YR23</accession>
<dbReference type="InterPro" id="IPR036397">
    <property type="entry name" value="RNaseH_sf"/>
</dbReference>
<dbReference type="CDD" id="cd06135">
    <property type="entry name" value="Orn"/>
    <property type="match status" value="1"/>
</dbReference>
<keyword evidence="3" id="KW-0378">Hydrolase</keyword>
<evidence type="ECO:0000313" key="8">
    <source>
        <dbReference type="EMBL" id="ASY10861.1"/>
    </source>
</evidence>
<keyword evidence="4" id="KW-0269">Exonuclease</keyword>
<dbReference type="InterPro" id="IPR022894">
    <property type="entry name" value="Oligoribonuclease"/>
</dbReference>
<dbReference type="KEGG" id="plan:A1s21148_05015"/>
<evidence type="ECO:0000256" key="3">
    <source>
        <dbReference type="ARBA" id="ARBA00022801"/>
    </source>
</evidence>